<evidence type="ECO:0000256" key="6">
    <source>
        <dbReference type="SAM" id="MobiDB-lite"/>
    </source>
</evidence>
<organism evidence="10 11">
    <name type="scientific">Aphanomyces stellatus</name>
    <dbReference type="NCBI Taxonomy" id="120398"/>
    <lineage>
        <taxon>Eukaryota</taxon>
        <taxon>Sar</taxon>
        <taxon>Stramenopiles</taxon>
        <taxon>Oomycota</taxon>
        <taxon>Saprolegniomycetes</taxon>
        <taxon>Saprolegniales</taxon>
        <taxon>Verrucalvaceae</taxon>
        <taxon>Aphanomyces</taxon>
    </lineage>
</organism>
<feature type="domain" description="Protein kinase" evidence="8">
    <location>
        <begin position="193"/>
        <end position="466"/>
    </location>
</feature>
<evidence type="ECO:0000259" key="8">
    <source>
        <dbReference type="PROSITE" id="PS50011"/>
    </source>
</evidence>
<dbReference type="PROSITE" id="PS00108">
    <property type="entry name" value="PROTEIN_KINASE_ST"/>
    <property type="match status" value="1"/>
</dbReference>
<dbReference type="EMBL" id="CAADRA010006413">
    <property type="protein sequence ID" value="VFT95207.1"/>
    <property type="molecule type" value="Genomic_DNA"/>
</dbReference>
<reference evidence="10 11" key="1">
    <citation type="submission" date="2019-03" db="EMBL/GenBank/DDBJ databases">
        <authorList>
            <person name="Gaulin E."/>
            <person name="Dumas B."/>
        </authorList>
    </citation>
    <scope>NUCLEOTIDE SEQUENCE [LARGE SCALE GENOMIC DNA]</scope>
    <source>
        <strain evidence="10">CBS 568.67</strain>
    </source>
</reference>
<reference evidence="9" key="2">
    <citation type="submission" date="2019-06" db="EMBL/GenBank/DDBJ databases">
        <title>Genomics analysis of Aphanomyces spp. identifies a new class of oomycete effector associated with host adaptation.</title>
        <authorList>
            <person name="Gaulin E."/>
        </authorList>
    </citation>
    <scope>NUCLEOTIDE SEQUENCE</scope>
    <source>
        <strain evidence="9">CBS 578.67</strain>
    </source>
</reference>
<dbReference type="InterPro" id="IPR008271">
    <property type="entry name" value="Ser/Thr_kinase_AS"/>
</dbReference>
<dbReference type="PROSITE" id="PS50011">
    <property type="entry name" value="PROTEIN_KINASE_DOM"/>
    <property type="match status" value="1"/>
</dbReference>
<evidence type="ECO:0000313" key="9">
    <source>
        <dbReference type="EMBL" id="KAF0690146.1"/>
    </source>
</evidence>
<dbReference type="GO" id="GO:0004674">
    <property type="term" value="F:protein serine/threonine kinase activity"/>
    <property type="evidence" value="ECO:0007669"/>
    <property type="project" value="UniProtKB-KW"/>
</dbReference>
<evidence type="ECO:0000256" key="5">
    <source>
        <dbReference type="RuleBase" id="RU000304"/>
    </source>
</evidence>
<keyword evidence="11" id="KW-1185">Reference proteome</keyword>
<dbReference type="EMBL" id="VJMH01006392">
    <property type="protein sequence ID" value="KAF0690146.1"/>
    <property type="molecule type" value="Genomic_DNA"/>
</dbReference>
<keyword evidence="1 5" id="KW-0808">Transferase</keyword>
<keyword evidence="7" id="KW-1133">Transmembrane helix</keyword>
<evidence type="ECO:0000256" key="4">
    <source>
        <dbReference type="PROSITE-ProRule" id="PRU10141"/>
    </source>
</evidence>
<dbReference type="SUPFAM" id="SSF56112">
    <property type="entry name" value="Protein kinase-like (PK-like)"/>
    <property type="match status" value="1"/>
</dbReference>
<dbReference type="GO" id="GO:0005524">
    <property type="term" value="F:ATP binding"/>
    <property type="evidence" value="ECO:0007669"/>
    <property type="project" value="UniProtKB-UniRule"/>
</dbReference>
<proteinExistence type="inferred from homology"/>
<keyword evidence="7" id="KW-0472">Membrane</keyword>
<dbReference type="PROSITE" id="PS00107">
    <property type="entry name" value="PROTEIN_KINASE_ATP"/>
    <property type="match status" value="1"/>
</dbReference>
<dbReference type="InterPro" id="IPR017441">
    <property type="entry name" value="Protein_kinase_ATP_BS"/>
</dbReference>
<evidence type="ECO:0000256" key="3">
    <source>
        <dbReference type="ARBA" id="ARBA00022840"/>
    </source>
</evidence>
<gene>
    <name evidence="10" type="primary">Aste57867_18471</name>
    <name evidence="9" type="ORF">As57867_018409</name>
    <name evidence="10" type="ORF">ASTE57867_18471</name>
</gene>
<comment type="similarity">
    <text evidence="5">Belongs to the protein kinase superfamily.</text>
</comment>
<name>A0A485LBT1_9STRA</name>
<feature type="transmembrane region" description="Helical" evidence="7">
    <location>
        <begin position="111"/>
        <end position="132"/>
    </location>
</feature>
<dbReference type="PANTHER" id="PTHR44329">
    <property type="entry name" value="SERINE/THREONINE-PROTEIN KINASE TNNI3K-RELATED"/>
    <property type="match status" value="1"/>
</dbReference>
<dbReference type="Proteomes" id="UP000332933">
    <property type="component" value="Unassembled WGS sequence"/>
</dbReference>
<keyword evidence="1 5" id="KW-0418">Kinase</keyword>
<dbReference type="InterPro" id="IPR000719">
    <property type="entry name" value="Prot_kinase_dom"/>
</dbReference>
<dbReference type="InterPro" id="IPR051681">
    <property type="entry name" value="Ser/Thr_Kinases-Pseudokinases"/>
</dbReference>
<dbReference type="AlphaFoldDB" id="A0A485LBT1"/>
<evidence type="ECO:0000313" key="10">
    <source>
        <dbReference type="EMBL" id="VFT95207.1"/>
    </source>
</evidence>
<dbReference type="Gene3D" id="1.10.510.10">
    <property type="entry name" value="Transferase(Phosphotransferase) domain 1"/>
    <property type="match status" value="1"/>
</dbReference>
<dbReference type="CDD" id="cd13999">
    <property type="entry name" value="STKc_MAP3K-like"/>
    <property type="match status" value="1"/>
</dbReference>
<dbReference type="InterPro" id="IPR001245">
    <property type="entry name" value="Ser-Thr/Tyr_kinase_cat_dom"/>
</dbReference>
<evidence type="ECO:0000256" key="7">
    <source>
        <dbReference type="SAM" id="Phobius"/>
    </source>
</evidence>
<evidence type="ECO:0000256" key="2">
    <source>
        <dbReference type="ARBA" id="ARBA00022741"/>
    </source>
</evidence>
<protein>
    <submittedName>
        <fullName evidence="10">Aste57867_18471 protein</fullName>
    </submittedName>
</protein>
<dbReference type="PANTHER" id="PTHR44329:SF214">
    <property type="entry name" value="PROTEIN KINASE DOMAIN-CONTAINING PROTEIN"/>
    <property type="match status" value="1"/>
</dbReference>
<feature type="binding site" evidence="4">
    <location>
        <position position="222"/>
    </location>
    <ligand>
        <name>ATP</name>
        <dbReference type="ChEBI" id="CHEBI:30616"/>
    </ligand>
</feature>
<dbReference type="OrthoDB" id="164695at2759"/>
<dbReference type="Pfam" id="PF07714">
    <property type="entry name" value="PK_Tyr_Ser-Thr"/>
    <property type="match status" value="1"/>
</dbReference>
<dbReference type="SMART" id="SM00220">
    <property type="entry name" value="S_TKc"/>
    <property type="match status" value="1"/>
</dbReference>
<accession>A0A485LBT1</accession>
<evidence type="ECO:0000313" key="11">
    <source>
        <dbReference type="Proteomes" id="UP000332933"/>
    </source>
</evidence>
<evidence type="ECO:0000256" key="1">
    <source>
        <dbReference type="ARBA" id="ARBA00022527"/>
    </source>
</evidence>
<keyword evidence="1 5" id="KW-0723">Serine/threonine-protein kinase</keyword>
<keyword evidence="3 4" id="KW-0067">ATP-binding</keyword>
<dbReference type="InterPro" id="IPR011009">
    <property type="entry name" value="Kinase-like_dom_sf"/>
</dbReference>
<keyword evidence="2 4" id="KW-0547">Nucleotide-binding</keyword>
<sequence length="467" mass="51236">MTMSKTLDSMTTADATKMIITASCNDWWASSVVKLVQEIQPPCYFEKNSVPANTAAFAWSLTDYFDVLQLGRAANVSTPIPSTTIVPSTSASITTTPQTTPTTEQPTTTSISSILGIAGGILVALVACFYLWRRRDRRQNDGDDRLFDGYVAADGTQSVNTKSTREVQPPRSTGVPLLNWRGIHRVRLAPSDIELARVLGTGASGEIWLGKYQHNIFVAVKKLHAGNATQPQIQAFIDEISLMATFRSEFIVELIGAAWSRPNTLACVLEFMNGGDLRGFLIQTTPKEDVWPTKLTWACQVANGLAYLHSLNIIHRDLKSRNILLGDEKPAKLADFGISRQATHETMTAEMGTCRWMAPEVLGDKYYTNAVDVYSFGVVLSELDTHNIPYTDLVNENGKPLSDMGVATAVRTRQLRPTFSAACPPPVLALAMRCMAQDPVDRPSAIELATCLRENYAAASCDLEYFV</sequence>
<dbReference type="PRINTS" id="PR00109">
    <property type="entry name" value="TYRKINASE"/>
</dbReference>
<keyword evidence="7" id="KW-0812">Transmembrane</keyword>
<feature type="region of interest" description="Disordered" evidence="6">
    <location>
        <begin position="87"/>
        <end position="107"/>
    </location>
</feature>